<accession>A0A7W9KQG3</accession>
<dbReference type="EMBL" id="JACHIR010000002">
    <property type="protein sequence ID" value="MBB5896757.1"/>
    <property type="molecule type" value="Genomic_DNA"/>
</dbReference>
<evidence type="ECO:0000313" key="1">
    <source>
        <dbReference type="EMBL" id="MBB5896757.1"/>
    </source>
</evidence>
<keyword evidence="2" id="KW-1185">Reference proteome</keyword>
<organism evidence="1 2">
    <name type="scientific">Kutzneria kofuensis</name>
    <dbReference type="NCBI Taxonomy" id="103725"/>
    <lineage>
        <taxon>Bacteria</taxon>
        <taxon>Bacillati</taxon>
        <taxon>Actinomycetota</taxon>
        <taxon>Actinomycetes</taxon>
        <taxon>Pseudonocardiales</taxon>
        <taxon>Pseudonocardiaceae</taxon>
        <taxon>Kutzneria</taxon>
    </lineage>
</organism>
<dbReference type="AlphaFoldDB" id="A0A7W9KQG3"/>
<proteinExistence type="predicted"/>
<dbReference type="Proteomes" id="UP000585638">
    <property type="component" value="Unassembled WGS sequence"/>
</dbReference>
<comment type="caution">
    <text evidence="1">The sequence shown here is derived from an EMBL/GenBank/DDBJ whole genome shotgun (WGS) entry which is preliminary data.</text>
</comment>
<reference evidence="1 2" key="1">
    <citation type="submission" date="2020-08" db="EMBL/GenBank/DDBJ databases">
        <title>Sequencing the genomes of 1000 actinobacteria strains.</title>
        <authorList>
            <person name="Klenk H.-P."/>
        </authorList>
    </citation>
    <scope>NUCLEOTIDE SEQUENCE [LARGE SCALE GENOMIC DNA]</scope>
    <source>
        <strain evidence="1 2">DSM 43851</strain>
    </source>
</reference>
<gene>
    <name evidence="1" type="ORF">BJ998_008016</name>
</gene>
<dbReference type="RefSeq" id="WP_345028241.1">
    <property type="nucleotide sequence ID" value="NZ_BAAAWY010000004.1"/>
</dbReference>
<protein>
    <submittedName>
        <fullName evidence="1">Uncharacterized protein</fullName>
    </submittedName>
</protein>
<name>A0A7W9KQG3_9PSEU</name>
<evidence type="ECO:0000313" key="2">
    <source>
        <dbReference type="Proteomes" id="UP000585638"/>
    </source>
</evidence>
<sequence>MTVGQVVAVIDQLPCSIATVHWAADRAAVDGPPLLVLLTQSGVRSPVLLAPWLTAALPWPTDPDGERAEIFHEVAAQLAASGLPWDFRVMGEAEPLRPGHDTVIAFPEHRRGHQWLSPRPVAPPVRRLLVASARLVTVRCAQPRRGRGL</sequence>